<protein>
    <submittedName>
        <fullName evidence="2">Conserved putative membrane protein</fullName>
    </submittedName>
</protein>
<feature type="transmembrane region" description="Helical" evidence="1">
    <location>
        <begin position="66"/>
        <end position="84"/>
    </location>
</feature>
<dbReference type="Proteomes" id="UP000028492">
    <property type="component" value="Chromosome"/>
</dbReference>
<reference evidence="2 3" key="1">
    <citation type="journal article" date="2014" name="J. Biotechnol.">
        <title>Complete genome sequence of the actinobacterium Amycolatopsis japonica MG417-CF17(T) (=DSM 44213T) producing (S,S)-N,N'-ethylenediaminedisuccinic acid.</title>
        <authorList>
            <person name="Stegmann E."/>
            <person name="Albersmeier A."/>
            <person name="Spohn M."/>
            <person name="Gert H."/>
            <person name="Weber T."/>
            <person name="Wohlleben W."/>
            <person name="Kalinowski J."/>
            <person name="Ruckert C."/>
        </authorList>
    </citation>
    <scope>NUCLEOTIDE SEQUENCE [LARGE SCALE GENOMIC DNA]</scope>
    <source>
        <strain evidence="3">MG417-CF17 (DSM 44213)</strain>
    </source>
</reference>
<dbReference type="RefSeq" id="WP_038520628.1">
    <property type="nucleotide sequence ID" value="NZ_CP008953.1"/>
</dbReference>
<accession>A0A075V7P2</accession>
<gene>
    <name evidence="2" type="ORF">AJAP_38625</name>
</gene>
<dbReference type="EMBL" id="CP008953">
    <property type="protein sequence ID" value="AIG80509.1"/>
    <property type="molecule type" value="Genomic_DNA"/>
</dbReference>
<keyword evidence="3" id="KW-1185">Reference proteome</keyword>
<keyword evidence="1" id="KW-0812">Transmembrane</keyword>
<keyword evidence="1" id="KW-1133">Transmembrane helix</keyword>
<keyword evidence="1" id="KW-0472">Membrane</keyword>
<sequence>MGNLSRSPVLDGVFPDGPDTVLLHPAVTARRWRRRQIVAAVRPGTVLKGLSGATVVGFALVVGNGFAGKFIFTAVVLIVVLAGWRATCVAREGRGPHGDTPGTRLRRGEGWRSRDFADLGADTARQVRELLAGVDELHRTPARVWIDPALPGEAHRVVWQALCCLDRSRDARALAEELATDPYAGEDLVAAARQAVTTIDHGLGEVARHLHGCLLLTRAWEAKLRRTDLTHRTGNVLAALPGHDHLRRLTQAAEVLPQNVFAHVTAARDLTQAGEFPWERPSTEWPRLTLVPPHRATAPRGAGGPAGEGLS</sequence>
<evidence type="ECO:0000313" key="2">
    <source>
        <dbReference type="EMBL" id="AIG80509.1"/>
    </source>
</evidence>
<dbReference type="HOGENOM" id="CLU_893213_0_0_11"/>
<proteinExistence type="predicted"/>
<dbReference type="STRING" id="208439.AJAP_38625"/>
<evidence type="ECO:0000256" key="1">
    <source>
        <dbReference type="SAM" id="Phobius"/>
    </source>
</evidence>
<name>A0A075V7P2_9PSEU</name>
<evidence type="ECO:0000313" key="3">
    <source>
        <dbReference type="Proteomes" id="UP000028492"/>
    </source>
</evidence>
<organism evidence="2 3">
    <name type="scientific">Amycolatopsis japonica</name>
    <dbReference type="NCBI Taxonomy" id="208439"/>
    <lineage>
        <taxon>Bacteria</taxon>
        <taxon>Bacillati</taxon>
        <taxon>Actinomycetota</taxon>
        <taxon>Actinomycetes</taxon>
        <taxon>Pseudonocardiales</taxon>
        <taxon>Pseudonocardiaceae</taxon>
        <taxon>Amycolatopsis</taxon>
        <taxon>Amycolatopsis japonica group</taxon>
    </lineage>
</organism>
<dbReference type="AlphaFoldDB" id="A0A075V7P2"/>
<feature type="transmembrane region" description="Helical" evidence="1">
    <location>
        <begin position="40"/>
        <end position="60"/>
    </location>
</feature>
<dbReference type="KEGG" id="aja:AJAP_38625"/>